<comment type="similarity">
    <text evidence="1">Belongs to the recoverin family.</text>
</comment>
<feature type="compositionally biased region" description="Polar residues" evidence="6">
    <location>
        <begin position="341"/>
        <end position="352"/>
    </location>
</feature>
<evidence type="ECO:0000313" key="9">
    <source>
        <dbReference type="Proteomes" id="UP001530377"/>
    </source>
</evidence>
<keyword evidence="4" id="KW-0677">Repeat</keyword>
<protein>
    <recommendedName>
        <fullName evidence="7">EF-hand domain-containing protein</fullName>
    </recommendedName>
</protein>
<evidence type="ECO:0000256" key="1">
    <source>
        <dbReference type="ARBA" id="ARBA00006049"/>
    </source>
</evidence>
<feature type="compositionally biased region" description="Basic and acidic residues" evidence="6">
    <location>
        <begin position="358"/>
        <end position="367"/>
    </location>
</feature>
<evidence type="ECO:0000259" key="7">
    <source>
        <dbReference type="PROSITE" id="PS50222"/>
    </source>
</evidence>
<dbReference type="Proteomes" id="UP001530377">
    <property type="component" value="Unassembled WGS sequence"/>
</dbReference>
<evidence type="ECO:0000313" key="8">
    <source>
        <dbReference type="EMBL" id="KAL3809237.1"/>
    </source>
</evidence>
<evidence type="ECO:0000256" key="2">
    <source>
        <dbReference type="ARBA" id="ARBA00022707"/>
    </source>
</evidence>
<organism evidence="8 9">
    <name type="scientific">Cyclostephanos tholiformis</name>
    <dbReference type="NCBI Taxonomy" id="382380"/>
    <lineage>
        <taxon>Eukaryota</taxon>
        <taxon>Sar</taxon>
        <taxon>Stramenopiles</taxon>
        <taxon>Ochrophyta</taxon>
        <taxon>Bacillariophyta</taxon>
        <taxon>Coscinodiscophyceae</taxon>
        <taxon>Thalassiosirophycidae</taxon>
        <taxon>Stephanodiscales</taxon>
        <taxon>Stephanodiscaceae</taxon>
        <taxon>Cyclostephanos</taxon>
    </lineage>
</organism>
<dbReference type="InterPro" id="IPR011992">
    <property type="entry name" value="EF-hand-dom_pair"/>
</dbReference>
<dbReference type="InterPro" id="IPR002048">
    <property type="entry name" value="EF_hand_dom"/>
</dbReference>
<dbReference type="Gene3D" id="1.10.238.10">
    <property type="entry name" value="EF-hand"/>
    <property type="match status" value="3"/>
</dbReference>
<dbReference type="SUPFAM" id="SSF47473">
    <property type="entry name" value="EF-hand"/>
    <property type="match status" value="2"/>
</dbReference>
<evidence type="ECO:0000256" key="5">
    <source>
        <dbReference type="ARBA" id="ARBA00023288"/>
    </source>
</evidence>
<dbReference type="GO" id="GO:0046872">
    <property type="term" value="F:metal ion binding"/>
    <property type="evidence" value="ECO:0007669"/>
    <property type="project" value="UniProtKB-KW"/>
</dbReference>
<feature type="compositionally biased region" description="Basic and acidic residues" evidence="6">
    <location>
        <begin position="326"/>
        <end position="337"/>
    </location>
</feature>
<keyword evidence="9" id="KW-1185">Reference proteome</keyword>
<dbReference type="PANTHER" id="PTHR23055">
    <property type="entry name" value="CALCIUM BINDING PROTEINS"/>
    <property type="match status" value="1"/>
</dbReference>
<dbReference type="PROSITE" id="PS50222">
    <property type="entry name" value="EF_HAND_2"/>
    <property type="match status" value="1"/>
</dbReference>
<accession>A0ABD3R8X0</accession>
<proteinExistence type="inferred from homology"/>
<feature type="region of interest" description="Disordered" evidence="6">
    <location>
        <begin position="326"/>
        <end position="367"/>
    </location>
</feature>
<evidence type="ECO:0000256" key="4">
    <source>
        <dbReference type="ARBA" id="ARBA00022737"/>
    </source>
</evidence>
<feature type="region of interest" description="Disordered" evidence="6">
    <location>
        <begin position="127"/>
        <end position="212"/>
    </location>
</feature>
<evidence type="ECO:0000256" key="3">
    <source>
        <dbReference type="ARBA" id="ARBA00022723"/>
    </source>
</evidence>
<dbReference type="PANTHER" id="PTHR23055:SF178">
    <property type="entry name" value="NEUROCALCIN HOMOLOG"/>
    <property type="match status" value="1"/>
</dbReference>
<dbReference type="InterPro" id="IPR028846">
    <property type="entry name" value="Recoverin"/>
</dbReference>
<feature type="region of interest" description="Disordered" evidence="6">
    <location>
        <begin position="1"/>
        <end position="34"/>
    </location>
</feature>
<feature type="region of interest" description="Disordered" evidence="6">
    <location>
        <begin position="1083"/>
        <end position="1105"/>
    </location>
</feature>
<gene>
    <name evidence="8" type="ORF">ACHAXA_005285</name>
</gene>
<dbReference type="EMBL" id="JALLPB020000427">
    <property type="protein sequence ID" value="KAL3809237.1"/>
    <property type="molecule type" value="Genomic_DNA"/>
</dbReference>
<keyword evidence="2" id="KW-0519">Myristate</keyword>
<feature type="compositionally biased region" description="Basic and acidic residues" evidence="6">
    <location>
        <begin position="139"/>
        <end position="154"/>
    </location>
</feature>
<comment type="caution">
    <text evidence="8">The sequence shown here is derived from an EMBL/GenBank/DDBJ whole genome shotgun (WGS) entry which is preliminary data.</text>
</comment>
<sequence length="1446" mass="159806">MNLRSPLPGAPPPGSRVGDEDACEGSGEVPGENFDSDAVATATEKLIGVCALSPEIVGNGDVAARDDDDGVAGVGRVEARGGDRTPSFSMTLAIGPDDTRRVFRASAAFNAEIRRIQRVEGWGVDHHLDRVGAGGGDASEERGEDEPSKRKAMDHPSSSTLLSDEKSKKKPAIVHSPPSREDPLRPPSGGDGAMEDSGAGSNSPPPAAYPRPLRNLLIPAAKNTNDPLIKSFLSRMEYQNISLAEQQTSLLFFLDADKSTKLLAAFDVLSNEGGTVTEIARSDAIAADTMYTVSDEETSKSVKRLGLIRLFQSFLNSISTCVHGGKEEGRVSEDKVGSRAPTPTVQNTSPENDPNEDCSGHRDWKGSGRTQREILDVATFAADNLIEYAKNEDCDASVEKKKEVVKEIGVMISFDVFGKWYNSGGFTHVPWLELLDLSKWDYTGSNFSANIDEKSSSSSKRARVQNIDPLTPSVSNMNEPIGSPTDFFASGAMLGATPQTTVKASDTPNHQSGHVQSFAAMFGEMEESRTVVSFDFSGSSPYNSNHTDGGSSFHIDITEENLVMLRNLVRRTGFASLTPHHVESLMMKHARVERHKNGEIIHVISRAQFGKFIREVVPKESSKNFDPTEIENFSNYFTNFFTCFDYSWSDLKKDEVNAKELMVGFTFLFAGNKSSKLAAAYEILDVDKVGYLTQRGLMQYLRSYLTMLAGISLLSASKKTTTQIRKRLMSPKRNDAFLAVQNGAKWTLSHFLRAFEQELNGQHRNSTRINAVKFEDFAKWYTEGGYAVAPWLELLDLQKFLSLIGESSAGKHPPDSNDESLSEVLFTFPLAKGRSLIVLRDDAHYVRSVVSELGLLSLTCEDIWSVLFNDIANIRATEGEECSGIKKSLHMEVDQMTFVHCMMRILNGTGKIKQNSSQWPDFSPEDTLKNFYLSFDLAETKRVPLNQLMCGLSLLCGGKKSNKLVFAFGLFCNDDISKNGKKKSSMVRIDFFYFFRSFLIVMFSCCNQSLSLSAEVVTQYISDTAKSVADDVVAYWHKRKVDKVKFENFSEWYNEGGFETAPWLELLDLNKWVLADQVPLQQQQHLQQQQTQEEHPVPPTPAAAMNPLESDGIGLTPGHEAIKALWATPNVKTNVSLPNTGDCPPAPDDDHLFDLDIVDAEEDAMASFTIDDLFLQQEAAAAHGENINYIDPAAAPNAEPQNALKFNLLTHDQFGGYIISIGQNQVQLLHRIVTKTGLYLIDAPTICKYILYDGKSRRQINLTNKSFQSAMKRVFDFTLKNSPVPVSSSTQEELSDFTERLFASFDMQKTGKISAVSLACGFAVLCGGRKSDKLEHVFELLDEDKDALVSKQDISRFIKSFLVMLMSVSSSFTHLYGGLCSNDGMAIARAIESGSEWATSQVFDALQPQTGTISFDDFADWYTRGGYQSMPWLELLDLRKWVLGES</sequence>
<name>A0ABD3R8X0_9STRA</name>
<feature type="domain" description="EF-hand" evidence="7">
    <location>
        <begin position="1329"/>
        <end position="1364"/>
    </location>
</feature>
<keyword evidence="5" id="KW-0449">Lipoprotein</keyword>
<evidence type="ECO:0000256" key="6">
    <source>
        <dbReference type="SAM" id="MobiDB-lite"/>
    </source>
</evidence>
<reference evidence="8 9" key="1">
    <citation type="submission" date="2024-10" db="EMBL/GenBank/DDBJ databases">
        <title>Updated reference genomes for cyclostephanoid diatoms.</title>
        <authorList>
            <person name="Roberts W.R."/>
            <person name="Alverson A.J."/>
        </authorList>
    </citation>
    <scope>NUCLEOTIDE SEQUENCE [LARGE SCALE GENOMIC DNA]</scope>
    <source>
        <strain evidence="8 9">AJA228-03</strain>
    </source>
</reference>
<keyword evidence="3" id="KW-0479">Metal-binding</keyword>